<feature type="region of interest" description="Disordered" evidence="2">
    <location>
        <begin position="1"/>
        <end position="26"/>
    </location>
</feature>
<feature type="region of interest" description="Disordered" evidence="2">
    <location>
        <begin position="39"/>
        <end position="119"/>
    </location>
</feature>
<keyword evidence="3" id="KW-1133">Transmembrane helix</keyword>
<keyword evidence="1" id="KW-0175">Coiled coil</keyword>
<feature type="coiled-coil region" evidence="1">
    <location>
        <begin position="271"/>
        <end position="323"/>
    </location>
</feature>
<evidence type="ECO:0000313" key="5">
    <source>
        <dbReference type="Proteomes" id="UP001224775"/>
    </source>
</evidence>
<dbReference type="Proteomes" id="UP001224775">
    <property type="component" value="Unassembled WGS sequence"/>
</dbReference>
<keyword evidence="3" id="KW-0812">Transmembrane</keyword>
<name>A0AAD9DBX0_9STRA</name>
<sequence length="511" mass="58599">MGRKRSRDDEQEEEVHAAKKPLRHRATVVGRNGKVWVVSTTRPPVILSSSTESDSTSSVTRNGGKSSSVSKQFHSWARMKEGKQHQIHNVQEKRSNLSDSDSTKWQQAQEDSRATSATTRTDAFANNGRRQKNVILCQTVLFFVLIIFFLVSIMYTLNVSHNLQMLQNDSMHRDTIDKYNAILQERERKYQHVKSQLNTAEDKAKQSQLTITSIVEEMTESDRSYKTLIEDYKAIAQQHDDDKNDALSRIAALRSQKEDSSSALDLAWLRMDDLLQENNDLSSQLKVTKKKLESNIKHLTLERDNLLQRKDVLEERNKKLLAQNELQQYTHEYAMNLFFAPMLRHTLNMQQTSEHQHSIIVDLTSIVRDLHESLENRETDLDTQIVFAHAQSKVHEMERVSLMQNMEAQLQQLEEEAVGAVNAVATASGKLEFERKSEEQTRWNGYVSQVESILGDMSSETGDGIIETSVLRAAITRRVESGLNALKKYVHPNHFVNKKDDDSLFNMQIES</sequence>
<evidence type="ECO:0000256" key="1">
    <source>
        <dbReference type="SAM" id="Coils"/>
    </source>
</evidence>
<keyword evidence="5" id="KW-1185">Reference proteome</keyword>
<evidence type="ECO:0000256" key="2">
    <source>
        <dbReference type="SAM" id="MobiDB-lite"/>
    </source>
</evidence>
<proteinExistence type="predicted"/>
<evidence type="ECO:0000313" key="4">
    <source>
        <dbReference type="EMBL" id="KAK1741687.1"/>
    </source>
</evidence>
<protein>
    <submittedName>
        <fullName evidence="4">Uncharacterized protein</fullName>
    </submittedName>
</protein>
<dbReference type="EMBL" id="JATAAI010000012">
    <property type="protein sequence ID" value="KAK1741687.1"/>
    <property type="molecule type" value="Genomic_DNA"/>
</dbReference>
<evidence type="ECO:0000256" key="3">
    <source>
        <dbReference type="SAM" id="Phobius"/>
    </source>
</evidence>
<feature type="compositionally biased region" description="Low complexity" evidence="2">
    <location>
        <begin position="48"/>
        <end position="60"/>
    </location>
</feature>
<feature type="compositionally biased region" description="Polar residues" evidence="2">
    <location>
        <begin position="97"/>
        <end position="109"/>
    </location>
</feature>
<feature type="coiled-coil region" evidence="1">
    <location>
        <begin position="396"/>
        <end position="423"/>
    </location>
</feature>
<keyword evidence="3" id="KW-0472">Membrane</keyword>
<gene>
    <name evidence="4" type="ORF">QTG54_007260</name>
</gene>
<feature type="transmembrane region" description="Helical" evidence="3">
    <location>
        <begin position="134"/>
        <end position="157"/>
    </location>
</feature>
<comment type="caution">
    <text evidence="4">The sequence shown here is derived from an EMBL/GenBank/DDBJ whole genome shotgun (WGS) entry which is preliminary data.</text>
</comment>
<accession>A0AAD9DBX0</accession>
<dbReference type="AlphaFoldDB" id="A0AAD9DBX0"/>
<organism evidence="4 5">
    <name type="scientific">Skeletonema marinoi</name>
    <dbReference type="NCBI Taxonomy" id="267567"/>
    <lineage>
        <taxon>Eukaryota</taxon>
        <taxon>Sar</taxon>
        <taxon>Stramenopiles</taxon>
        <taxon>Ochrophyta</taxon>
        <taxon>Bacillariophyta</taxon>
        <taxon>Coscinodiscophyceae</taxon>
        <taxon>Thalassiosirophycidae</taxon>
        <taxon>Thalassiosirales</taxon>
        <taxon>Skeletonemataceae</taxon>
        <taxon>Skeletonema</taxon>
        <taxon>Skeletonema marinoi-dohrnii complex</taxon>
    </lineage>
</organism>
<feature type="compositionally biased region" description="Polar residues" evidence="2">
    <location>
        <begin position="61"/>
        <end position="73"/>
    </location>
</feature>
<feature type="compositionally biased region" description="Basic and acidic residues" evidence="2">
    <location>
        <begin position="78"/>
        <end position="96"/>
    </location>
</feature>
<reference evidence="4" key="1">
    <citation type="submission" date="2023-06" db="EMBL/GenBank/DDBJ databases">
        <title>Survivors Of The Sea: Transcriptome response of Skeletonema marinoi to long-term dormancy.</title>
        <authorList>
            <person name="Pinder M.I.M."/>
            <person name="Kourtchenko O."/>
            <person name="Robertson E.K."/>
            <person name="Larsson T."/>
            <person name="Maumus F."/>
            <person name="Osuna-Cruz C.M."/>
            <person name="Vancaester E."/>
            <person name="Stenow R."/>
            <person name="Vandepoele K."/>
            <person name="Ploug H."/>
            <person name="Bruchert V."/>
            <person name="Godhe A."/>
            <person name="Topel M."/>
        </authorList>
    </citation>
    <scope>NUCLEOTIDE SEQUENCE</scope>
    <source>
        <strain evidence="4">R05AC</strain>
    </source>
</reference>